<keyword evidence="5 12" id="KW-0812">Transmembrane</keyword>
<evidence type="ECO:0000256" key="2">
    <source>
        <dbReference type="ARBA" id="ARBA00007193"/>
    </source>
</evidence>
<evidence type="ECO:0000256" key="6">
    <source>
        <dbReference type="ARBA" id="ARBA00022989"/>
    </source>
</evidence>
<evidence type="ECO:0000256" key="3">
    <source>
        <dbReference type="ARBA" id="ARBA00022448"/>
    </source>
</evidence>
<evidence type="ECO:0000256" key="8">
    <source>
        <dbReference type="ARBA" id="ARBA00023065"/>
    </source>
</evidence>
<dbReference type="PANTHER" id="PTHR11690:SF248">
    <property type="entry name" value="PICKPOCKET 17, ISOFORM A"/>
    <property type="match status" value="1"/>
</dbReference>
<dbReference type="Pfam" id="PF00858">
    <property type="entry name" value="ASC"/>
    <property type="match status" value="1"/>
</dbReference>
<organism evidence="13 14">
    <name type="scientific">Caerostris darwini</name>
    <dbReference type="NCBI Taxonomy" id="1538125"/>
    <lineage>
        <taxon>Eukaryota</taxon>
        <taxon>Metazoa</taxon>
        <taxon>Ecdysozoa</taxon>
        <taxon>Arthropoda</taxon>
        <taxon>Chelicerata</taxon>
        <taxon>Arachnida</taxon>
        <taxon>Araneae</taxon>
        <taxon>Araneomorphae</taxon>
        <taxon>Entelegynae</taxon>
        <taxon>Araneoidea</taxon>
        <taxon>Araneidae</taxon>
        <taxon>Caerostris</taxon>
    </lineage>
</organism>
<dbReference type="InterPro" id="IPR001873">
    <property type="entry name" value="ENaC"/>
</dbReference>
<evidence type="ECO:0000313" key="14">
    <source>
        <dbReference type="Proteomes" id="UP001054837"/>
    </source>
</evidence>
<gene>
    <name evidence="13" type="primary">scnn1a</name>
    <name evidence="13" type="ORF">CDAR_260051</name>
</gene>
<evidence type="ECO:0000256" key="11">
    <source>
        <dbReference type="ARBA" id="ARBA00023303"/>
    </source>
</evidence>
<comment type="subcellular location">
    <subcellularLocation>
        <location evidence="1">Membrane</location>
        <topology evidence="1">Multi-pass membrane protein</topology>
    </subcellularLocation>
</comment>
<dbReference type="Proteomes" id="UP001054837">
    <property type="component" value="Unassembled WGS sequence"/>
</dbReference>
<comment type="similarity">
    <text evidence="2 12">Belongs to the amiloride-sensitive sodium channel (TC 1.A.6) family.</text>
</comment>
<sequence length="223" mass="25958">MIIEKKEIIDFPAVTICNLNRMKLKYVPCLYNLTKLCPLFSEYGRSDSISLPERRSIHSRKREFRGKILNNRDASIEFLHLYSQLNNIKRKIFGHHSPDMIKTCLFNGRQNNIDFESFVSFRYGNCFTLKPEGVYFKKPWKGTSAESGNALELVLNVEPDEYVPISHTIGMRIEIHNPKDIPDPERNGFNIFPGYENHITFSQTIIGRLPFPYKDKCISYADN</sequence>
<evidence type="ECO:0000256" key="1">
    <source>
        <dbReference type="ARBA" id="ARBA00004141"/>
    </source>
</evidence>
<dbReference type="GO" id="GO:0005886">
    <property type="term" value="C:plasma membrane"/>
    <property type="evidence" value="ECO:0007669"/>
    <property type="project" value="TreeGrafter"/>
</dbReference>
<dbReference type="AlphaFoldDB" id="A0AAV4VB87"/>
<evidence type="ECO:0000256" key="4">
    <source>
        <dbReference type="ARBA" id="ARBA00022461"/>
    </source>
</evidence>
<dbReference type="EMBL" id="BPLQ01012669">
    <property type="protein sequence ID" value="GIY66919.1"/>
    <property type="molecule type" value="Genomic_DNA"/>
</dbReference>
<evidence type="ECO:0000313" key="13">
    <source>
        <dbReference type="EMBL" id="GIY66919.1"/>
    </source>
</evidence>
<keyword evidence="9" id="KW-0472">Membrane</keyword>
<keyword evidence="7" id="KW-0915">Sodium</keyword>
<dbReference type="PRINTS" id="PR01078">
    <property type="entry name" value="AMINACHANNEL"/>
</dbReference>
<keyword evidence="6" id="KW-1133">Transmembrane helix</keyword>
<evidence type="ECO:0000256" key="7">
    <source>
        <dbReference type="ARBA" id="ARBA00023053"/>
    </source>
</evidence>
<comment type="caution">
    <text evidence="13">The sequence shown here is derived from an EMBL/GenBank/DDBJ whole genome shotgun (WGS) entry which is preliminary data.</text>
</comment>
<keyword evidence="4 12" id="KW-0894">Sodium channel</keyword>
<name>A0AAV4VB87_9ARAC</name>
<keyword evidence="11 12" id="KW-0407">Ion channel</keyword>
<keyword evidence="14" id="KW-1185">Reference proteome</keyword>
<evidence type="ECO:0000256" key="5">
    <source>
        <dbReference type="ARBA" id="ARBA00022692"/>
    </source>
</evidence>
<keyword evidence="8 12" id="KW-0406">Ion transport</keyword>
<keyword evidence="10 12" id="KW-0739">Sodium transport</keyword>
<accession>A0AAV4VB87</accession>
<evidence type="ECO:0000256" key="12">
    <source>
        <dbReference type="RuleBase" id="RU000679"/>
    </source>
</evidence>
<dbReference type="PANTHER" id="PTHR11690">
    <property type="entry name" value="AMILORIDE-SENSITIVE SODIUM CHANNEL-RELATED"/>
    <property type="match status" value="1"/>
</dbReference>
<proteinExistence type="inferred from homology"/>
<protein>
    <submittedName>
        <fullName evidence="13">Amiloride-sensitive sodium channel subunit alpha</fullName>
    </submittedName>
</protein>
<evidence type="ECO:0000256" key="10">
    <source>
        <dbReference type="ARBA" id="ARBA00023201"/>
    </source>
</evidence>
<evidence type="ECO:0000256" key="9">
    <source>
        <dbReference type="ARBA" id="ARBA00023136"/>
    </source>
</evidence>
<keyword evidence="3 12" id="KW-0813">Transport</keyword>
<dbReference type="Gene3D" id="2.60.470.10">
    <property type="entry name" value="Acid-sensing ion channels like domains"/>
    <property type="match status" value="1"/>
</dbReference>
<dbReference type="GO" id="GO:0015280">
    <property type="term" value="F:ligand-gated sodium channel activity"/>
    <property type="evidence" value="ECO:0007669"/>
    <property type="project" value="TreeGrafter"/>
</dbReference>
<reference evidence="13 14" key="1">
    <citation type="submission" date="2021-06" db="EMBL/GenBank/DDBJ databases">
        <title>Caerostris darwini draft genome.</title>
        <authorList>
            <person name="Kono N."/>
            <person name="Arakawa K."/>
        </authorList>
    </citation>
    <scope>NUCLEOTIDE SEQUENCE [LARGE SCALE GENOMIC DNA]</scope>
</reference>